<feature type="compositionally biased region" description="Basic and acidic residues" evidence="1">
    <location>
        <begin position="136"/>
        <end position="158"/>
    </location>
</feature>
<sequence length="349" mass="38862">MSEDITNEALYRVLDTVHHEALDSGGVEEHRFYHLYDVVFGHLNSLPAHRTGGKVLSTAPQPTFRLPKRKAADQLIVPDGDGDFTRVKRPQRIPVISPGNRGDSLDGTAPGHSRPDSPPGGAGGVPSFSEFSAGVSEDRVEFDGPSSLEKRKRADSDTRSATSDQFVPSHLEPEFQFADISTDSEVSEMDEEEKIKMKRTPDFALFLHTVSKSTMYPVLAVECKPFLPGHYPTGTHGLLPVTAYNFFKGEYNIERVCWAINLASEQAFSQCECIFNEFKVAKIKFIFTVGPCFYAYDVTRAEIEAKEIQSLPPKPEDIKFLFAKPAPGAAIFEELNPELIAIWEDIRTY</sequence>
<name>A0A8H5FJL2_9AGAR</name>
<evidence type="ECO:0000256" key="1">
    <source>
        <dbReference type="SAM" id="MobiDB-lite"/>
    </source>
</evidence>
<gene>
    <name evidence="2" type="ORF">D9611_011223</name>
</gene>
<evidence type="ECO:0000313" key="3">
    <source>
        <dbReference type="Proteomes" id="UP000541558"/>
    </source>
</evidence>
<dbReference type="AlphaFoldDB" id="A0A8H5FJL2"/>
<dbReference type="EMBL" id="JAACJK010000009">
    <property type="protein sequence ID" value="KAF5339191.1"/>
    <property type="molecule type" value="Genomic_DNA"/>
</dbReference>
<feature type="region of interest" description="Disordered" evidence="1">
    <location>
        <begin position="69"/>
        <end position="168"/>
    </location>
</feature>
<reference evidence="2 3" key="1">
    <citation type="journal article" date="2020" name="ISME J.">
        <title>Uncovering the hidden diversity of litter-decomposition mechanisms in mushroom-forming fungi.</title>
        <authorList>
            <person name="Floudas D."/>
            <person name="Bentzer J."/>
            <person name="Ahren D."/>
            <person name="Johansson T."/>
            <person name="Persson P."/>
            <person name="Tunlid A."/>
        </authorList>
    </citation>
    <scope>NUCLEOTIDE SEQUENCE [LARGE SCALE GENOMIC DNA]</scope>
    <source>
        <strain evidence="2 3">CBS 175.51</strain>
    </source>
</reference>
<proteinExistence type="predicted"/>
<organism evidence="2 3">
    <name type="scientific">Ephemerocybe angulata</name>
    <dbReference type="NCBI Taxonomy" id="980116"/>
    <lineage>
        <taxon>Eukaryota</taxon>
        <taxon>Fungi</taxon>
        <taxon>Dikarya</taxon>
        <taxon>Basidiomycota</taxon>
        <taxon>Agaricomycotina</taxon>
        <taxon>Agaricomycetes</taxon>
        <taxon>Agaricomycetidae</taxon>
        <taxon>Agaricales</taxon>
        <taxon>Agaricineae</taxon>
        <taxon>Psathyrellaceae</taxon>
        <taxon>Ephemerocybe</taxon>
    </lineage>
</organism>
<dbReference type="Proteomes" id="UP000541558">
    <property type="component" value="Unassembled WGS sequence"/>
</dbReference>
<comment type="caution">
    <text evidence="2">The sequence shown here is derived from an EMBL/GenBank/DDBJ whole genome shotgun (WGS) entry which is preliminary data.</text>
</comment>
<accession>A0A8H5FJL2</accession>
<keyword evidence="3" id="KW-1185">Reference proteome</keyword>
<dbReference type="OrthoDB" id="10399281at2759"/>
<protein>
    <submittedName>
        <fullName evidence="2">Uncharacterized protein</fullName>
    </submittedName>
</protein>
<evidence type="ECO:0000313" key="2">
    <source>
        <dbReference type="EMBL" id="KAF5339191.1"/>
    </source>
</evidence>